<protein>
    <submittedName>
        <fullName evidence="1">Uncharacterized protein</fullName>
    </submittedName>
</protein>
<dbReference type="AlphaFoldDB" id="A0A0A8YCG9"/>
<reference evidence="1" key="2">
    <citation type="journal article" date="2015" name="Data Brief">
        <title>Shoot transcriptome of the giant reed, Arundo donax.</title>
        <authorList>
            <person name="Barrero R.A."/>
            <person name="Guerrero F.D."/>
            <person name="Moolhuijzen P."/>
            <person name="Goolsby J.A."/>
            <person name="Tidwell J."/>
            <person name="Bellgard S.E."/>
            <person name="Bellgard M.I."/>
        </authorList>
    </citation>
    <scope>NUCLEOTIDE SEQUENCE</scope>
    <source>
        <tissue evidence="1">Shoot tissue taken approximately 20 cm above the soil surface</tissue>
    </source>
</reference>
<accession>A0A0A8YCG9</accession>
<organism evidence="1">
    <name type="scientific">Arundo donax</name>
    <name type="common">Giant reed</name>
    <name type="synonym">Donax arundinaceus</name>
    <dbReference type="NCBI Taxonomy" id="35708"/>
    <lineage>
        <taxon>Eukaryota</taxon>
        <taxon>Viridiplantae</taxon>
        <taxon>Streptophyta</taxon>
        <taxon>Embryophyta</taxon>
        <taxon>Tracheophyta</taxon>
        <taxon>Spermatophyta</taxon>
        <taxon>Magnoliopsida</taxon>
        <taxon>Liliopsida</taxon>
        <taxon>Poales</taxon>
        <taxon>Poaceae</taxon>
        <taxon>PACMAD clade</taxon>
        <taxon>Arundinoideae</taxon>
        <taxon>Arundineae</taxon>
        <taxon>Arundo</taxon>
    </lineage>
</organism>
<name>A0A0A8YCG9_ARUDO</name>
<sequence>MHCAPTPEKVSRCIEISEQQCRQINSIHFGQAIYPDSTVTVVLL</sequence>
<reference evidence="1" key="1">
    <citation type="submission" date="2014-09" db="EMBL/GenBank/DDBJ databases">
        <authorList>
            <person name="Magalhaes I.L.F."/>
            <person name="Oliveira U."/>
            <person name="Santos F.R."/>
            <person name="Vidigal T.H.D.A."/>
            <person name="Brescovit A.D."/>
            <person name="Santos A.J."/>
        </authorList>
    </citation>
    <scope>NUCLEOTIDE SEQUENCE</scope>
    <source>
        <tissue evidence="1">Shoot tissue taken approximately 20 cm above the soil surface</tissue>
    </source>
</reference>
<dbReference type="EMBL" id="GBRH01274214">
    <property type="protein sequence ID" value="JAD23681.1"/>
    <property type="molecule type" value="Transcribed_RNA"/>
</dbReference>
<evidence type="ECO:0000313" key="1">
    <source>
        <dbReference type="EMBL" id="JAD23681.1"/>
    </source>
</evidence>
<proteinExistence type="predicted"/>